<gene>
    <name evidence="2" type="ORF">MGAL_10B078866</name>
</gene>
<comment type="caution">
    <text evidence="2">The sequence shown here is derived from an EMBL/GenBank/DDBJ whole genome shotgun (WGS) entry which is preliminary data.</text>
</comment>
<dbReference type="EMBL" id="UYJE01000424">
    <property type="protein sequence ID" value="VDH93136.1"/>
    <property type="molecule type" value="Genomic_DNA"/>
</dbReference>
<sequence>MRSLITVVGLLASIILVTSAAMTTKHPHVHHSVTGLSFFYDMNSNNMVMKKDGYCYFVVLTPDQESSVKTQDGLRSIEASMLTLHTTAAHLGMTGADHAHLSHYIYSHFCKNEPLIKLVE</sequence>
<evidence type="ECO:0000256" key="1">
    <source>
        <dbReference type="SAM" id="SignalP"/>
    </source>
</evidence>
<dbReference type="AlphaFoldDB" id="A0A8B6BP41"/>
<name>A0A8B6BP41_MYTGA</name>
<accession>A0A8B6BP41</accession>
<reference evidence="2" key="1">
    <citation type="submission" date="2018-11" db="EMBL/GenBank/DDBJ databases">
        <authorList>
            <person name="Alioto T."/>
            <person name="Alioto T."/>
        </authorList>
    </citation>
    <scope>NUCLEOTIDE SEQUENCE</scope>
</reference>
<evidence type="ECO:0000313" key="3">
    <source>
        <dbReference type="Proteomes" id="UP000596742"/>
    </source>
</evidence>
<keyword evidence="3" id="KW-1185">Reference proteome</keyword>
<proteinExistence type="predicted"/>
<feature type="signal peptide" evidence="1">
    <location>
        <begin position="1"/>
        <end position="20"/>
    </location>
</feature>
<feature type="chain" id="PRO_5032776146" evidence="1">
    <location>
        <begin position="21"/>
        <end position="120"/>
    </location>
</feature>
<evidence type="ECO:0000313" key="2">
    <source>
        <dbReference type="EMBL" id="VDH93136.1"/>
    </source>
</evidence>
<dbReference type="OrthoDB" id="6138833at2759"/>
<organism evidence="2 3">
    <name type="scientific">Mytilus galloprovincialis</name>
    <name type="common">Mediterranean mussel</name>
    <dbReference type="NCBI Taxonomy" id="29158"/>
    <lineage>
        <taxon>Eukaryota</taxon>
        <taxon>Metazoa</taxon>
        <taxon>Spiralia</taxon>
        <taxon>Lophotrochozoa</taxon>
        <taxon>Mollusca</taxon>
        <taxon>Bivalvia</taxon>
        <taxon>Autobranchia</taxon>
        <taxon>Pteriomorphia</taxon>
        <taxon>Mytilida</taxon>
        <taxon>Mytiloidea</taxon>
        <taxon>Mytilidae</taxon>
        <taxon>Mytilinae</taxon>
        <taxon>Mytilus</taxon>
    </lineage>
</organism>
<dbReference type="Proteomes" id="UP000596742">
    <property type="component" value="Unassembled WGS sequence"/>
</dbReference>
<protein>
    <submittedName>
        <fullName evidence="2">Uncharacterized protein</fullName>
    </submittedName>
</protein>
<keyword evidence="1" id="KW-0732">Signal</keyword>